<dbReference type="PANTHER" id="PTHR11552">
    <property type="entry name" value="GLUCOSE-METHANOL-CHOLINE GMC OXIDOREDUCTASE"/>
    <property type="match status" value="1"/>
</dbReference>
<dbReference type="InterPro" id="IPR007867">
    <property type="entry name" value="GMC_OxRtase_C"/>
</dbReference>
<dbReference type="InterPro" id="IPR000172">
    <property type="entry name" value="GMC_OxRdtase_N"/>
</dbReference>
<keyword evidence="2" id="KW-0285">Flavoprotein</keyword>
<sequence>MASPTAKVVEETVTKTYDFVVIGGGTAGLVVAARLTEDPAVNVLVLEAGENRLEVRRETYSVLFSLMPSKDPKINIPALMIQLYEDPDYDWGFKTIPQVDMNNRIVAQPRGRVLGGSSAINLMMLSHASKVDIDNFEKLGNPGWNFETMAPYYKKFETYNAPSEDLGKALGSEIIDTSLHGTAGPVQITFPHGSSDLDAAWRPTLQALGLGAEADPRKGETLGGYAVLKFIDQKARRATSASSYYAPNAGRPNLSVMTGAYVHRILFDASPKPIATGVSFSVSGKDYEVSARAEIILAAGSFQSPQLLELSGIGSKELLREHGIDVVVNNHSVGENLQDHVLIPLEFEALEGVPTAETIKQPGVLEWALGEWQAGRGGPLSTGPSGTSFLSYSSILTDASGDEVLEAAKAVLDDEGPSKPYTKLYQLQKQVFLNEKEADVQFIFARTGFNPYASESVSALFQHNDPGNYLGVATVLTHPFSRGSTHIISSDPEAHPRIDPRYLNHPVDLSIVTDGVLFAQKLSETKPLADFVKDNENGQGKKIQPIFQIEERLDRARAEEFVKKATISSWHPVGTCAMLPREDGGVVDERLRVYGVTNLRIVDASVIPLLVRGNIASAVYAVAERAADLIKEDFKRGI</sequence>
<feature type="binding site" evidence="2">
    <location>
        <position position="262"/>
    </location>
    <ligand>
        <name>FAD</name>
        <dbReference type="ChEBI" id="CHEBI:57692"/>
    </ligand>
</feature>
<keyword evidence="5" id="KW-1185">Reference proteome</keyword>
<organism evidence="4 5">
    <name type="scientific">Hyphodiscus hymeniophilus</name>
    <dbReference type="NCBI Taxonomy" id="353542"/>
    <lineage>
        <taxon>Eukaryota</taxon>
        <taxon>Fungi</taxon>
        <taxon>Dikarya</taxon>
        <taxon>Ascomycota</taxon>
        <taxon>Pezizomycotina</taxon>
        <taxon>Leotiomycetes</taxon>
        <taxon>Helotiales</taxon>
        <taxon>Hyphodiscaceae</taxon>
        <taxon>Hyphodiscus</taxon>
    </lineage>
</organism>
<accession>A0A9P7AYC5</accession>
<comment type="caution">
    <text evidence="4">The sequence shown here is derived from an EMBL/GenBank/DDBJ whole genome shotgun (WGS) entry which is preliminary data.</text>
</comment>
<dbReference type="OrthoDB" id="269227at2759"/>
<dbReference type="PIRSF" id="PIRSF000137">
    <property type="entry name" value="Alcohol_oxidase"/>
    <property type="match status" value="1"/>
</dbReference>
<feature type="binding site" evidence="2">
    <location>
        <position position="113"/>
    </location>
    <ligand>
        <name>FAD</name>
        <dbReference type="ChEBI" id="CHEBI:57692"/>
    </ligand>
</feature>
<dbReference type="Proteomes" id="UP000785200">
    <property type="component" value="Unassembled WGS sequence"/>
</dbReference>
<dbReference type="InterPro" id="IPR036188">
    <property type="entry name" value="FAD/NAD-bd_sf"/>
</dbReference>
<dbReference type="GO" id="GO:0050660">
    <property type="term" value="F:flavin adenine dinucleotide binding"/>
    <property type="evidence" value="ECO:0007669"/>
    <property type="project" value="InterPro"/>
</dbReference>
<evidence type="ECO:0000259" key="3">
    <source>
        <dbReference type="PROSITE" id="PS00624"/>
    </source>
</evidence>
<dbReference type="GO" id="GO:0016614">
    <property type="term" value="F:oxidoreductase activity, acting on CH-OH group of donors"/>
    <property type="evidence" value="ECO:0007669"/>
    <property type="project" value="InterPro"/>
</dbReference>
<dbReference type="Pfam" id="PF05199">
    <property type="entry name" value="GMC_oxred_C"/>
    <property type="match status" value="1"/>
</dbReference>
<feature type="binding site" evidence="2">
    <location>
        <begin position="570"/>
        <end position="571"/>
    </location>
    <ligand>
        <name>FAD</name>
        <dbReference type="ChEBI" id="CHEBI:57692"/>
    </ligand>
</feature>
<dbReference type="Gene3D" id="3.30.560.10">
    <property type="entry name" value="Glucose Oxidase, domain 3"/>
    <property type="match status" value="1"/>
</dbReference>
<comment type="similarity">
    <text evidence="1">Belongs to the GMC oxidoreductase family.</text>
</comment>
<reference evidence="4" key="1">
    <citation type="submission" date="2019-07" db="EMBL/GenBank/DDBJ databases">
        <title>Hyphodiscus hymeniophilus genome sequencing and assembly.</title>
        <authorList>
            <person name="Kramer G."/>
            <person name="Nodwell J."/>
        </authorList>
    </citation>
    <scope>NUCLEOTIDE SEQUENCE</scope>
    <source>
        <strain evidence="4">ATCC 34498</strain>
    </source>
</reference>
<evidence type="ECO:0000256" key="2">
    <source>
        <dbReference type="PIRSR" id="PIRSR000137-2"/>
    </source>
</evidence>
<name>A0A9P7AYC5_9HELO</name>
<dbReference type="EMBL" id="VNKQ01000007">
    <property type="protein sequence ID" value="KAG0649874.1"/>
    <property type="molecule type" value="Genomic_DNA"/>
</dbReference>
<dbReference type="SUPFAM" id="SSF54373">
    <property type="entry name" value="FAD-linked reductases, C-terminal domain"/>
    <property type="match status" value="1"/>
</dbReference>
<dbReference type="SUPFAM" id="SSF51905">
    <property type="entry name" value="FAD/NAD(P)-binding domain"/>
    <property type="match status" value="1"/>
</dbReference>
<evidence type="ECO:0000313" key="5">
    <source>
        <dbReference type="Proteomes" id="UP000785200"/>
    </source>
</evidence>
<protein>
    <submittedName>
        <fullName evidence="4">Dehydrogenase mpl7</fullName>
    </submittedName>
</protein>
<dbReference type="PROSITE" id="PS00624">
    <property type="entry name" value="GMC_OXRED_2"/>
    <property type="match status" value="1"/>
</dbReference>
<keyword evidence="2" id="KW-0274">FAD</keyword>
<gene>
    <name evidence="4" type="ORF">D0Z07_3659</name>
</gene>
<evidence type="ECO:0000313" key="4">
    <source>
        <dbReference type="EMBL" id="KAG0649874.1"/>
    </source>
</evidence>
<dbReference type="PANTHER" id="PTHR11552:SF210">
    <property type="entry name" value="GLUCOSE-METHANOL-CHOLINE OXIDOREDUCTASE N-TERMINAL DOMAIN-CONTAINING PROTEIN-RELATED"/>
    <property type="match status" value="1"/>
</dbReference>
<dbReference type="Pfam" id="PF00732">
    <property type="entry name" value="GMC_oxred_N"/>
    <property type="match status" value="1"/>
</dbReference>
<comment type="cofactor">
    <cofactor evidence="2">
        <name>FAD</name>
        <dbReference type="ChEBI" id="CHEBI:57692"/>
    </cofactor>
</comment>
<dbReference type="AlphaFoldDB" id="A0A9P7AYC5"/>
<evidence type="ECO:0000256" key="1">
    <source>
        <dbReference type="ARBA" id="ARBA00010790"/>
    </source>
</evidence>
<dbReference type="InterPro" id="IPR012132">
    <property type="entry name" value="GMC_OxRdtase"/>
</dbReference>
<proteinExistence type="inferred from homology"/>
<feature type="domain" description="Glucose-methanol-choline oxidoreductase N-terminal" evidence="3">
    <location>
        <begin position="300"/>
        <end position="314"/>
    </location>
</feature>
<dbReference type="Gene3D" id="3.50.50.60">
    <property type="entry name" value="FAD/NAD(P)-binding domain"/>
    <property type="match status" value="1"/>
</dbReference>